<organism evidence="2 3">
    <name type="scientific">Saxophila tyrrhenica</name>
    <dbReference type="NCBI Taxonomy" id="1690608"/>
    <lineage>
        <taxon>Eukaryota</taxon>
        <taxon>Fungi</taxon>
        <taxon>Dikarya</taxon>
        <taxon>Ascomycota</taxon>
        <taxon>Pezizomycotina</taxon>
        <taxon>Dothideomycetes</taxon>
        <taxon>Dothideomycetidae</taxon>
        <taxon>Mycosphaerellales</taxon>
        <taxon>Extremaceae</taxon>
        <taxon>Saxophila</taxon>
    </lineage>
</organism>
<sequence>MASFIHPHDFELITAPDPEEVWISELPTETSTHRPASPTASIKSLFENVPNSRNETPLSQCLAKAIVLSILPLMLAWTTFSTIITLNHIAFKNDRSISDDKVLEQVAAFVLEDIEKCRQRLRRIDERMPEIVMRRQEQLNAFMIWLRSAFDRTHTPASSPELKEKVASVSKFAAVKSIIGLLVLASWIAPWAGWWWVAFGYLLKQEISRRIAGRSE</sequence>
<feature type="transmembrane region" description="Helical" evidence="1">
    <location>
        <begin position="61"/>
        <end position="86"/>
    </location>
</feature>
<dbReference type="AlphaFoldDB" id="A0AAV9P302"/>
<name>A0AAV9P302_9PEZI</name>
<keyword evidence="1" id="KW-0472">Membrane</keyword>
<comment type="caution">
    <text evidence="2">The sequence shown here is derived from an EMBL/GenBank/DDBJ whole genome shotgun (WGS) entry which is preliminary data.</text>
</comment>
<gene>
    <name evidence="2" type="ORF">LTR77_007743</name>
</gene>
<evidence type="ECO:0000313" key="3">
    <source>
        <dbReference type="Proteomes" id="UP001337655"/>
    </source>
</evidence>
<feature type="transmembrane region" description="Helical" evidence="1">
    <location>
        <begin position="178"/>
        <end position="203"/>
    </location>
</feature>
<keyword evidence="1" id="KW-1133">Transmembrane helix</keyword>
<dbReference type="EMBL" id="JAVRRT010000012">
    <property type="protein sequence ID" value="KAK5167014.1"/>
    <property type="molecule type" value="Genomic_DNA"/>
</dbReference>
<keyword evidence="1" id="KW-0812">Transmembrane</keyword>
<protein>
    <submittedName>
        <fullName evidence="2">Uncharacterized protein</fullName>
    </submittedName>
</protein>
<reference evidence="2 3" key="1">
    <citation type="submission" date="2023-08" db="EMBL/GenBank/DDBJ databases">
        <title>Black Yeasts Isolated from many extreme environments.</title>
        <authorList>
            <person name="Coleine C."/>
            <person name="Stajich J.E."/>
            <person name="Selbmann L."/>
        </authorList>
    </citation>
    <scope>NUCLEOTIDE SEQUENCE [LARGE SCALE GENOMIC DNA]</scope>
    <source>
        <strain evidence="2 3">CCFEE 5935</strain>
    </source>
</reference>
<accession>A0AAV9P302</accession>
<evidence type="ECO:0000313" key="2">
    <source>
        <dbReference type="EMBL" id="KAK5167014.1"/>
    </source>
</evidence>
<dbReference type="RefSeq" id="XP_064656822.1">
    <property type="nucleotide sequence ID" value="XM_064804980.1"/>
</dbReference>
<evidence type="ECO:0000256" key="1">
    <source>
        <dbReference type="SAM" id="Phobius"/>
    </source>
</evidence>
<keyword evidence="3" id="KW-1185">Reference proteome</keyword>
<dbReference type="Proteomes" id="UP001337655">
    <property type="component" value="Unassembled WGS sequence"/>
</dbReference>
<proteinExistence type="predicted"/>
<dbReference type="GeneID" id="89929079"/>